<keyword evidence="4" id="KW-1185">Reference proteome</keyword>
<feature type="transmembrane region" description="Helical" evidence="2">
    <location>
        <begin position="59"/>
        <end position="78"/>
    </location>
</feature>
<keyword evidence="2" id="KW-0812">Transmembrane</keyword>
<protein>
    <submittedName>
        <fullName evidence="3">Uncharacterized protein</fullName>
    </submittedName>
</protein>
<reference evidence="3 4" key="1">
    <citation type="submission" date="2014-02" db="EMBL/GenBank/DDBJ databases">
        <title>Transposable element dynamics among asymbiotic and ectomycorrhizal Amanita fungi.</title>
        <authorList>
            <consortium name="DOE Joint Genome Institute"/>
            <person name="Hess J."/>
            <person name="Skrede I."/>
            <person name="Wolfe B."/>
            <person name="LaButti K."/>
            <person name="Ohm R.A."/>
            <person name="Grigoriev I.V."/>
            <person name="Pringle A."/>
        </authorList>
    </citation>
    <scope>NUCLEOTIDE SEQUENCE [LARGE SCALE GENOMIC DNA]</scope>
    <source>
        <strain evidence="3 4">SKay4041</strain>
    </source>
</reference>
<evidence type="ECO:0000313" key="3">
    <source>
        <dbReference type="EMBL" id="PFH48517.1"/>
    </source>
</evidence>
<gene>
    <name evidence="3" type="ORF">AMATHDRAFT_65176</name>
</gene>
<accession>A0A2A9NJT8</accession>
<feature type="region of interest" description="Disordered" evidence="1">
    <location>
        <begin position="95"/>
        <end position="114"/>
    </location>
</feature>
<dbReference type="Proteomes" id="UP000242287">
    <property type="component" value="Unassembled WGS sequence"/>
</dbReference>
<keyword evidence="2" id="KW-1133">Transmembrane helix</keyword>
<proteinExistence type="predicted"/>
<sequence length="114" mass="13083">MFKYNTHQTSCVFDHMHLYSVTVTVLVLAEFSSGAILLRREHTMLYHLLDVDRPGKLMAFLSFFSTSIILVVTMFGPVPEAESVPLYNCQHDTKHLNGPPKTPMTRMTDRHQNM</sequence>
<keyword evidence="2" id="KW-0472">Membrane</keyword>
<organism evidence="3 4">
    <name type="scientific">Amanita thiersii Skay4041</name>
    <dbReference type="NCBI Taxonomy" id="703135"/>
    <lineage>
        <taxon>Eukaryota</taxon>
        <taxon>Fungi</taxon>
        <taxon>Dikarya</taxon>
        <taxon>Basidiomycota</taxon>
        <taxon>Agaricomycotina</taxon>
        <taxon>Agaricomycetes</taxon>
        <taxon>Agaricomycetidae</taxon>
        <taxon>Agaricales</taxon>
        <taxon>Pluteineae</taxon>
        <taxon>Amanitaceae</taxon>
        <taxon>Amanita</taxon>
    </lineage>
</organism>
<dbReference type="AlphaFoldDB" id="A0A2A9NJT8"/>
<evidence type="ECO:0000313" key="4">
    <source>
        <dbReference type="Proteomes" id="UP000242287"/>
    </source>
</evidence>
<evidence type="ECO:0000256" key="2">
    <source>
        <dbReference type="SAM" id="Phobius"/>
    </source>
</evidence>
<dbReference type="EMBL" id="KZ302059">
    <property type="protein sequence ID" value="PFH48517.1"/>
    <property type="molecule type" value="Genomic_DNA"/>
</dbReference>
<name>A0A2A9NJT8_9AGAR</name>
<feature type="transmembrane region" description="Helical" evidence="2">
    <location>
        <begin position="16"/>
        <end position="38"/>
    </location>
</feature>
<evidence type="ECO:0000256" key="1">
    <source>
        <dbReference type="SAM" id="MobiDB-lite"/>
    </source>
</evidence>